<reference evidence="2 3" key="1">
    <citation type="submission" date="2016-12" db="EMBL/GenBank/DDBJ databases">
        <authorList>
            <person name="Song W.-J."/>
            <person name="Kurnit D.M."/>
        </authorList>
    </citation>
    <scope>NUCLEOTIDE SEQUENCE [LARGE SCALE GENOMIC DNA]</scope>
    <source>
        <strain evidence="2 3">DSM 19599</strain>
    </source>
</reference>
<gene>
    <name evidence="2" type="ORF">SAMN02745172_02047</name>
</gene>
<dbReference type="AlphaFoldDB" id="A0A1M7ZKA4"/>
<feature type="transmembrane region" description="Helical" evidence="1">
    <location>
        <begin position="36"/>
        <end position="59"/>
    </location>
</feature>
<evidence type="ECO:0000313" key="2">
    <source>
        <dbReference type="EMBL" id="SHO65249.1"/>
    </source>
</evidence>
<name>A0A1M7ZKA4_9HYPH</name>
<feature type="transmembrane region" description="Helical" evidence="1">
    <location>
        <begin position="428"/>
        <end position="449"/>
    </location>
</feature>
<dbReference type="RefSeq" id="WP_084564380.1">
    <property type="nucleotide sequence ID" value="NZ_FRXO01000003.1"/>
</dbReference>
<feature type="transmembrane region" description="Helical" evidence="1">
    <location>
        <begin position="123"/>
        <end position="140"/>
    </location>
</feature>
<keyword evidence="3" id="KW-1185">Reference proteome</keyword>
<feature type="transmembrane region" description="Helical" evidence="1">
    <location>
        <begin position="479"/>
        <end position="496"/>
    </location>
</feature>
<keyword evidence="1" id="KW-0472">Membrane</keyword>
<dbReference type="GO" id="GO:0022857">
    <property type="term" value="F:transmembrane transporter activity"/>
    <property type="evidence" value="ECO:0007669"/>
    <property type="project" value="InterPro"/>
</dbReference>
<feature type="transmembrane region" description="Helical" evidence="1">
    <location>
        <begin position="455"/>
        <end position="472"/>
    </location>
</feature>
<dbReference type="GO" id="GO:0005886">
    <property type="term" value="C:plasma membrane"/>
    <property type="evidence" value="ECO:0007669"/>
    <property type="project" value="InterPro"/>
</dbReference>
<dbReference type="Pfam" id="PF04632">
    <property type="entry name" value="FUSC"/>
    <property type="match status" value="1"/>
</dbReference>
<dbReference type="InterPro" id="IPR006726">
    <property type="entry name" value="PHBA_efflux_AaeB/fusaric-R"/>
</dbReference>
<sequence length="708" mass="75737">MATTADRTLLKSHAWQAASFAGDCLYSLKTFAAAMLALYLSFAFGLSKPAWAMGSVYLVSQPLAGATGSKAIFRMLGTLLGATAAVVLVPNLVDAPLILSAALAAWTGICLYLSLLDRTPRSYVFLLAGYTAAIIGFPSVGDPASIFMVAVARVEEIGLAIVCATVIGLIVLPRDTGPQVAERLRTWMMAADRLAVDSLAADTKGVEIARMRRRLAADAADLQGVMLFLNYDPSAHSGIARRLKAVHDRMILMLPTLSAIRDRFQFLRGEGTLPAGFEALAAKLVAWIGQGVDAPPALAREIRDDIARLEPADPTADGWQSATLTNLCQRLSYFMDLREDCIDLWLAIREGRRTLARPPRYDTRAVESVPLHADHGLAARIAIAVTVSISAVCAVWIVGGWTWGANAAIQVAVYGSVVSAIDNPWPRLRTFIFATLIALVILFVYQFGILPKIDGFAALVVALAPLMLPLGVMMSSPTWGTYGFVVLVSVVLLLGLQNNYPVTDLPSFLNANIASLFGMLFVAAVVRTVRTLDPAQAARRLTRAGLRDLMAVAAGHTREGRDPFTRRMIDRVGLIVPRLTGEPRQDDAAEKVFADLMAAGGLEDLAALRARLPPEAGPKIDRLFSMAEAHFRARLADRPPPSGTDSLSVLDDILACLTAHAATTPKAVLREAVAALVGFRRAALRSRAPAPALTAIPASTPLAASETH</sequence>
<dbReference type="STRING" id="1123029.SAMN02745172_02047"/>
<evidence type="ECO:0000313" key="3">
    <source>
        <dbReference type="Proteomes" id="UP000186406"/>
    </source>
</evidence>
<proteinExistence type="predicted"/>
<feature type="transmembrane region" description="Helical" evidence="1">
    <location>
        <begin position="508"/>
        <end position="529"/>
    </location>
</feature>
<evidence type="ECO:0000256" key="1">
    <source>
        <dbReference type="SAM" id="Phobius"/>
    </source>
</evidence>
<feature type="transmembrane region" description="Helical" evidence="1">
    <location>
        <begin position="146"/>
        <end position="172"/>
    </location>
</feature>
<feature type="transmembrane region" description="Helical" evidence="1">
    <location>
        <begin position="71"/>
        <end position="89"/>
    </location>
</feature>
<feature type="transmembrane region" description="Helical" evidence="1">
    <location>
        <begin position="377"/>
        <end position="397"/>
    </location>
</feature>
<feature type="transmembrane region" description="Helical" evidence="1">
    <location>
        <begin position="95"/>
        <end position="116"/>
    </location>
</feature>
<dbReference type="Proteomes" id="UP000186406">
    <property type="component" value="Unassembled WGS sequence"/>
</dbReference>
<accession>A0A1M7ZKA4</accession>
<keyword evidence="1" id="KW-0812">Transmembrane</keyword>
<organism evidence="2 3">
    <name type="scientific">Pseudoxanthobacter soli DSM 19599</name>
    <dbReference type="NCBI Taxonomy" id="1123029"/>
    <lineage>
        <taxon>Bacteria</taxon>
        <taxon>Pseudomonadati</taxon>
        <taxon>Pseudomonadota</taxon>
        <taxon>Alphaproteobacteria</taxon>
        <taxon>Hyphomicrobiales</taxon>
        <taxon>Segnochrobactraceae</taxon>
        <taxon>Pseudoxanthobacter</taxon>
    </lineage>
</organism>
<dbReference type="EMBL" id="FRXO01000003">
    <property type="protein sequence ID" value="SHO65249.1"/>
    <property type="molecule type" value="Genomic_DNA"/>
</dbReference>
<dbReference type="OrthoDB" id="9807111at2"/>
<keyword evidence="1" id="KW-1133">Transmembrane helix</keyword>
<protein>
    <submittedName>
        <fullName evidence="2">Uncharacterized membrane protein YccC</fullName>
    </submittedName>
</protein>